<accession>A0A3M7SW57</accession>
<comment type="subcellular location">
    <subcellularLocation>
        <location evidence="1">Host nucleus</location>
    </subcellularLocation>
</comment>
<comment type="caution">
    <text evidence="2">The sequence shown here is derived from an EMBL/GenBank/DDBJ whole genome shotgun (WGS) entry which is preliminary data.</text>
</comment>
<dbReference type="Proteomes" id="UP000276133">
    <property type="component" value="Unassembled WGS sequence"/>
</dbReference>
<gene>
    <name evidence="2" type="ORF">BpHYR1_029032</name>
</gene>
<dbReference type="EMBL" id="REGN01000684">
    <property type="protein sequence ID" value="RNA40061.1"/>
    <property type="molecule type" value="Genomic_DNA"/>
</dbReference>
<reference evidence="2 3" key="1">
    <citation type="journal article" date="2018" name="Sci. Rep.">
        <title>Genomic signatures of local adaptation to the degree of environmental predictability in rotifers.</title>
        <authorList>
            <person name="Franch-Gras L."/>
            <person name="Hahn C."/>
            <person name="Garcia-Roger E.M."/>
            <person name="Carmona M.J."/>
            <person name="Serra M."/>
            <person name="Gomez A."/>
        </authorList>
    </citation>
    <scope>NUCLEOTIDE SEQUENCE [LARGE SCALE GENOMIC DNA]</scope>
    <source>
        <strain evidence="2">HYR1</strain>
    </source>
</reference>
<keyword evidence="3" id="KW-1185">Reference proteome</keyword>
<organism evidence="2 3">
    <name type="scientific">Brachionus plicatilis</name>
    <name type="common">Marine rotifer</name>
    <name type="synonym">Brachionus muelleri</name>
    <dbReference type="NCBI Taxonomy" id="10195"/>
    <lineage>
        <taxon>Eukaryota</taxon>
        <taxon>Metazoa</taxon>
        <taxon>Spiralia</taxon>
        <taxon>Gnathifera</taxon>
        <taxon>Rotifera</taxon>
        <taxon>Eurotatoria</taxon>
        <taxon>Monogononta</taxon>
        <taxon>Pseudotrocha</taxon>
        <taxon>Ploima</taxon>
        <taxon>Brachionidae</taxon>
        <taxon>Brachionus</taxon>
    </lineage>
</organism>
<sequence length="73" mass="8723">MYSLNPASANTLQLCAFFGRNENIRSKIKNNYIENTIKSSFQYKIIHNHPEIEIKSELYYWTSKRKNMDKGYQ</sequence>
<proteinExistence type="predicted"/>
<evidence type="ECO:0000313" key="3">
    <source>
        <dbReference type="Proteomes" id="UP000276133"/>
    </source>
</evidence>
<evidence type="ECO:0000256" key="1">
    <source>
        <dbReference type="ARBA" id="ARBA00004147"/>
    </source>
</evidence>
<evidence type="ECO:0000313" key="2">
    <source>
        <dbReference type="EMBL" id="RNA40061.1"/>
    </source>
</evidence>
<dbReference type="InterPro" id="IPR021075">
    <property type="entry name" value="Bocavirus_NP1"/>
</dbReference>
<name>A0A3M7SW57_BRAPC</name>
<dbReference type="GO" id="GO:0042025">
    <property type="term" value="C:host cell nucleus"/>
    <property type="evidence" value="ECO:0007669"/>
    <property type="project" value="UniProtKB-SubCell"/>
</dbReference>
<protein>
    <submittedName>
        <fullName evidence="2">Uncharacterized protein</fullName>
    </submittedName>
</protein>
<dbReference type="AlphaFoldDB" id="A0A3M7SW57"/>
<dbReference type="Pfam" id="PF11733">
    <property type="entry name" value="NP1-WLL"/>
    <property type="match status" value="1"/>
</dbReference>